<dbReference type="EMBL" id="CAUJNA010000935">
    <property type="protein sequence ID" value="CAJ1382696.1"/>
    <property type="molecule type" value="Genomic_DNA"/>
</dbReference>
<keyword evidence="1" id="KW-0812">Transmembrane</keyword>
<dbReference type="AlphaFoldDB" id="A0AA36MWU0"/>
<reference evidence="2" key="1">
    <citation type="submission" date="2023-08" db="EMBL/GenBank/DDBJ databases">
        <authorList>
            <person name="Chen Y."/>
            <person name="Shah S."/>
            <person name="Dougan E. K."/>
            <person name="Thang M."/>
            <person name="Chan C."/>
        </authorList>
    </citation>
    <scope>NUCLEOTIDE SEQUENCE</scope>
</reference>
<feature type="transmembrane region" description="Helical" evidence="1">
    <location>
        <begin position="115"/>
        <end position="145"/>
    </location>
</feature>
<evidence type="ECO:0000313" key="3">
    <source>
        <dbReference type="Proteomes" id="UP001178507"/>
    </source>
</evidence>
<evidence type="ECO:0000256" key="1">
    <source>
        <dbReference type="SAM" id="Phobius"/>
    </source>
</evidence>
<sequence length="171" mass="17660">MPEGSPSQVMHAEVLGQPASLVKVAIPSGATAGQQINFTMPNGQRVTTSVQETVQPGAVLTVSVPAPEVVAAPAVSAVPAAPVATDSLAQAREVLLPQPVVNADEADRQQAMMTWAAFGASFLVCLVCGLPCACCIWGAVALNYFCKPMEERRRSPRSFGPACASVVTAGR</sequence>
<keyword evidence="1" id="KW-0472">Membrane</keyword>
<gene>
    <name evidence="2" type="ORF">EVOR1521_LOCUS10018</name>
</gene>
<proteinExistence type="predicted"/>
<comment type="caution">
    <text evidence="2">The sequence shown here is derived from an EMBL/GenBank/DDBJ whole genome shotgun (WGS) entry which is preliminary data.</text>
</comment>
<dbReference type="Proteomes" id="UP001178507">
    <property type="component" value="Unassembled WGS sequence"/>
</dbReference>
<name>A0AA36MWU0_9DINO</name>
<protein>
    <submittedName>
        <fullName evidence="2">Uncharacterized protein</fullName>
    </submittedName>
</protein>
<accession>A0AA36MWU0</accession>
<organism evidence="2 3">
    <name type="scientific">Effrenium voratum</name>
    <dbReference type="NCBI Taxonomy" id="2562239"/>
    <lineage>
        <taxon>Eukaryota</taxon>
        <taxon>Sar</taxon>
        <taxon>Alveolata</taxon>
        <taxon>Dinophyceae</taxon>
        <taxon>Suessiales</taxon>
        <taxon>Symbiodiniaceae</taxon>
        <taxon>Effrenium</taxon>
    </lineage>
</organism>
<keyword evidence="3" id="KW-1185">Reference proteome</keyword>
<evidence type="ECO:0000313" key="2">
    <source>
        <dbReference type="EMBL" id="CAJ1382696.1"/>
    </source>
</evidence>
<keyword evidence="1" id="KW-1133">Transmembrane helix</keyword>